<accession>A0A8S4RAW4</accession>
<feature type="region of interest" description="Disordered" evidence="1">
    <location>
        <begin position="263"/>
        <end position="290"/>
    </location>
</feature>
<name>A0A8S4RAW4_9NEOP</name>
<organism evidence="2 3">
    <name type="scientific">Pararge aegeria aegeria</name>
    <dbReference type="NCBI Taxonomy" id="348720"/>
    <lineage>
        <taxon>Eukaryota</taxon>
        <taxon>Metazoa</taxon>
        <taxon>Ecdysozoa</taxon>
        <taxon>Arthropoda</taxon>
        <taxon>Hexapoda</taxon>
        <taxon>Insecta</taxon>
        <taxon>Pterygota</taxon>
        <taxon>Neoptera</taxon>
        <taxon>Endopterygota</taxon>
        <taxon>Lepidoptera</taxon>
        <taxon>Glossata</taxon>
        <taxon>Ditrysia</taxon>
        <taxon>Papilionoidea</taxon>
        <taxon>Nymphalidae</taxon>
        <taxon>Satyrinae</taxon>
        <taxon>Satyrini</taxon>
        <taxon>Parargina</taxon>
        <taxon>Pararge</taxon>
    </lineage>
</organism>
<feature type="region of interest" description="Disordered" evidence="1">
    <location>
        <begin position="65"/>
        <end position="123"/>
    </location>
</feature>
<dbReference type="OrthoDB" id="7488182at2759"/>
<protein>
    <submittedName>
        <fullName evidence="2">Jg1578 protein</fullName>
    </submittedName>
</protein>
<comment type="caution">
    <text evidence="2">The sequence shown here is derived from an EMBL/GenBank/DDBJ whole genome shotgun (WGS) entry which is preliminary data.</text>
</comment>
<feature type="compositionally biased region" description="Basic and acidic residues" evidence="1">
    <location>
        <begin position="66"/>
        <end position="76"/>
    </location>
</feature>
<keyword evidence="3" id="KW-1185">Reference proteome</keyword>
<feature type="region of interest" description="Disordered" evidence="1">
    <location>
        <begin position="144"/>
        <end position="175"/>
    </location>
</feature>
<gene>
    <name evidence="2" type="primary">jg1578</name>
    <name evidence="2" type="ORF">PAEG_LOCUS11572</name>
</gene>
<reference evidence="2" key="1">
    <citation type="submission" date="2022-03" db="EMBL/GenBank/DDBJ databases">
        <authorList>
            <person name="Lindestad O."/>
        </authorList>
    </citation>
    <scope>NUCLEOTIDE SEQUENCE</scope>
</reference>
<sequence>MSHTVTYEEPKIHRDARVVERRAPSSRKPEFFRHSIADAALEHPKSAAERWHSDTKNSIAAIANKFDSKAQKEPPVVRRAAINRPAFVQQKPEEEPKRISYYKPPPPGYNFAAPQPAADDLSKPVNRFNNNKRSRMKRANTIDIGRPLGGYQMDDDTDEENNPQRSPQVPPFQPQTENDRKFLAFMQKNEDTIRNIAAKQANWSSRFGNIKNNFENRDRQENGRSLSSSSAKRFWQNANENSHTSAPRPRKFLADITPEIVKPPWVSPRRDSLRTHPTANGHPPPPPTHHPVMQSPISPIKQIVKPFVAKPIPVNQFSHAPLSAFKPPAKIMSPTKAPLNIWSPPSSSIPVSPSTDYPIVLNALSPTSHEPSSHLTPEVDKTVGFTMFDYNKVDPAPHKTYGNQQPTPPTHVRPQTNYPIKPIPSQNDLAAPELVKKLHESKSLHSPERFPPKIDARQLQIEFYERQVREKSRCNSANDRDLPVHKPPPPPAYTVIDYTPQNVTSTFIPLQQTPDIEKAKAHKVDYLPDVVMNENNNYDYMASPTRRVAPASPSKP</sequence>
<proteinExistence type="predicted"/>
<dbReference type="AlphaFoldDB" id="A0A8S4RAW4"/>
<dbReference type="Proteomes" id="UP000838756">
    <property type="component" value="Unassembled WGS sequence"/>
</dbReference>
<evidence type="ECO:0000256" key="1">
    <source>
        <dbReference type="SAM" id="MobiDB-lite"/>
    </source>
</evidence>
<dbReference type="EMBL" id="CAKXAJ010024985">
    <property type="protein sequence ID" value="CAH2233631.1"/>
    <property type="molecule type" value="Genomic_DNA"/>
</dbReference>
<feature type="non-terminal residue" evidence="2">
    <location>
        <position position="556"/>
    </location>
</feature>
<evidence type="ECO:0000313" key="2">
    <source>
        <dbReference type="EMBL" id="CAH2233631.1"/>
    </source>
</evidence>
<evidence type="ECO:0000313" key="3">
    <source>
        <dbReference type="Proteomes" id="UP000838756"/>
    </source>
</evidence>